<gene>
    <name evidence="6" type="ORF">IE81DRAFT_366096</name>
</gene>
<feature type="region of interest" description="Disordered" evidence="1">
    <location>
        <begin position="2236"/>
        <end position="2256"/>
    </location>
</feature>
<dbReference type="GeneID" id="37038851"/>
<feature type="region of interest" description="Disordered" evidence="1">
    <location>
        <begin position="630"/>
        <end position="652"/>
    </location>
</feature>
<feature type="compositionally biased region" description="Low complexity" evidence="1">
    <location>
        <begin position="1735"/>
        <end position="1749"/>
    </location>
</feature>
<feature type="domain" description="FMP27 WPPW motif-containing RBG unit" evidence="5">
    <location>
        <begin position="2344"/>
        <end position="2916"/>
    </location>
</feature>
<protein>
    <recommendedName>
        <fullName evidence="8">FMP27 GFWDK domain-containing protein</fullName>
    </recommendedName>
</protein>
<feature type="compositionally biased region" description="Polar residues" evidence="1">
    <location>
        <begin position="156"/>
        <end position="175"/>
    </location>
</feature>
<dbReference type="SMART" id="SM01214">
    <property type="entry name" value="Fmp27_GFWDK"/>
    <property type="match status" value="1"/>
</dbReference>
<feature type="compositionally biased region" description="Polar residues" evidence="1">
    <location>
        <begin position="3563"/>
        <end position="3573"/>
    </location>
</feature>
<keyword evidence="7" id="KW-1185">Reference proteome</keyword>
<feature type="compositionally biased region" description="Polar residues" evidence="1">
    <location>
        <begin position="125"/>
        <end position="134"/>
    </location>
</feature>
<feature type="domain" description="FMP27/BLTP2/Hobbit GFWDK motif-containing RBG unit" evidence="3">
    <location>
        <begin position="1898"/>
        <end position="2057"/>
    </location>
</feature>
<dbReference type="InterPro" id="IPR019415">
    <property type="entry name" value="FMP27_SW_RBG"/>
</dbReference>
<feature type="compositionally biased region" description="Polar residues" evidence="1">
    <location>
        <begin position="3656"/>
        <end position="3678"/>
    </location>
</feature>
<feature type="compositionally biased region" description="Low complexity" evidence="1">
    <location>
        <begin position="3679"/>
        <end position="3696"/>
    </location>
</feature>
<dbReference type="InterPro" id="IPR019449">
    <property type="entry name" value="FMP27_WPPW_RBG"/>
</dbReference>
<feature type="region of interest" description="Disordered" evidence="1">
    <location>
        <begin position="1482"/>
        <end position="1506"/>
    </location>
</feature>
<dbReference type="SMART" id="SM01215">
    <property type="entry name" value="Fmp27_SW"/>
    <property type="match status" value="1"/>
</dbReference>
<accession>A0A316W042</accession>
<dbReference type="Proteomes" id="UP000245783">
    <property type="component" value="Unassembled WGS sequence"/>
</dbReference>
<feature type="region of interest" description="Disordered" evidence="1">
    <location>
        <begin position="3237"/>
        <end position="3347"/>
    </location>
</feature>
<dbReference type="InParanoid" id="A0A316W042"/>
<name>A0A316W042_9BASI</name>
<evidence type="ECO:0000259" key="5">
    <source>
        <dbReference type="SMART" id="SM01216"/>
    </source>
</evidence>
<feature type="compositionally biased region" description="Polar residues" evidence="1">
    <location>
        <begin position="419"/>
        <end position="439"/>
    </location>
</feature>
<feature type="region of interest" description="Disordered" evidence="1">
    <location>
        <begin position="3466"/>
        <end position="3709"/>
    </location>
</feature>
<feature type="region of interest" description="Disordered" evidence="1">
    <location>
        <begin position="1733"/>
        <end position="1764"/>
    </location>
</feature>
<dbReference type="PANTHER" id="PTHR15678:SF6">
    <property type="entry name" value="BRIDGE-LIKE LIPID TRANSFER PROTEIN FAMILY MEMBER 2"/>
    <property type="match status" value="1"/>
</dbReference>
<sequence length="3732" mass="415066">MASPSAQVFAREATTATSAMDGAVPEEEHITTNRRSLFILSLLLCILIGVFFRSILPRLPRLVLRGRLRVKRLGLRGVRGIEWRSNGFKNRRQINGQAAEAASEGLVVRVQHIYVVFHGWSGTSSADASTNDSGAHSHEDASNRPRASSSAAQHTGDATLSPSERQASPSRRSTSAWITIRVQGVGVRMPESERDEHSARRKEEQARAKAAAREAETAKREQEAAQRLDWLVRSTFQSSEDEGEVKGEEDEATLHVAQRQPTAFQLLMSWLQTCLLPFLRRRLLDILRALVYILFSALPAITSFVDIDIQRVEVYAQDAEAVLRVGRIGAKLNMSLVNTELSSEAEDTRRGRGSDSRRSSSAGFPEQVFAVLNSVPQRIGSRAKGAASYITAGIPAGRGSLQLSLEAVQMFEARHSPASEPTATRTMHSANADAPTSSIFADYQRSLGRSDSRTTPLTSPSLSRTPLSRSNSSIVGSQSESPREKRNKQRMSSIENAPSVEWLSFSATSPSMAPPLLRSKSASKIATMASTSLSGWTDRWADWALEPFPSSDFSSDTGWARDGALGQAIPESARLIALPGVTAVELGLTLAPNLDLTSPDSVHVKLDVAEMTIGIDALSRVLGILESRKAVRRGPSPTSEGAHGTRSQTSKHIAQQRAAPMMHFIRALGSASIAVPRIRMLANLHPTSSDVLKGQQRSAAGNAPPSLQLCATMCGLSFRIRTSQTRDPRHRHWLGSCGVLGKAPAPISWNPSAGVGAIRKGLGDRFRWAANRARVRYVEHRRAFSVEASMTSFEALVGIDGQPAVNASQVLYLQDAIVAAQSSWTPFGLVPKSPDNDDAGAGSYRYFQGDLNEQTCVVEASLGRVNGGLSLTHATALTSTAVLRTLERKQARKKHGLNAKRPDAPKGVHIRPPRLIVGVEVNDVSFHLDAPYSEVASKERHAIDSGLICSTPRLLFTLQASYVDQQVPRTEPERRAAWKAHFKRQRGADGVPTFVEEASSAARERRSSSASMKPDSATFVQASEDDAKEGKGMTMEEALAQMRRIQAAEQDGTDLYAAQQEPARARRRSSSSARRSRASSNLSHPNVRYVFDASFALEPVEAFLVVGGEGWSSRRRHGTPFAGRHLPNFGITRHHLVMLSATDVNASGGINGFEHPSGEVDLSSSGLAMELRCALEELDVDLWQPTVLSTIRRLSQAFSDAVPNVPDQARHHASDGETAQTAPAGTGRVALVERVPASCGIYVSIGTIIAHMGGSDPNCDPHMSRGVGFEAKRVVFEALGGRHDPVRAELGGGDWGARSALQLPEDLTMSVNALAARHGRAAAFKLSLFEIGLFPLLDAAAALAQHMDPEQQHRPRRRGFREASTETKPQGQGGSMVNSPSIFAPAVWDFQKRKPQLTHAERSKPKFRQQDRSNFIFWMPFSATKIFLRPPGAVSTKIGKHVDELTICSEGTRLLAFKIELLHTYCLLVALHSLRQLIPEKPKKSHEMREQKQSSRPGQELEGDSNTLPSVHVTFDITDIHVSVALPSDVNLFLSLRRLDFRYTNADGASLAWESLMGAVESPKQPRTGLWEEAVRLRDWKVAFRKHQPDAPRKEDSDGHGQSAHEIVLNGDAASLRIPFDYAVHPIIDNTTVSVKATKQLIAQFLQDKKESVIFPVAEGPKRLPYISVNIRILTIEAQDDPIETRLNMIWRAGGDENQARMERDVAFSERVAGLQKANAANKGDAASTLSFNADSMTSTDDSSLTDVISTEDSDPPASFADQRRAASSKQRLEIEEARARLDAFNASSWIRRCTNAKAEQARREEVVSRRIYGRYPPKRQNLELPIKMAPVAKCAPLFRSSMSRISLQVSPPTFPESQLKRFIHDQGKGVPEDLEYSLLLPMHLIWRMAEWRFELRDYPIPLLHVPPVHHDQPAHLRGRAWDFESDIVLAEHLGGEESIRHVPAVVVPAATGHAEAKEYGISVPKMAMPVKFYGSPTVNINTSYPTRAGWGQSMQPAIHDVTRVFDSVTSPPHDPSPRIGFWDKLPLIVHGRFRINFIKDGELHFYLKGSRDPYSILGHGSGWVMCWRGNVDWRLGADNPQGEFFQIRSEEFLLAIPDLRSYIDQAATGAGSDANAGEDETFHKSGEATLSSQHRYKDAIDFRKIVLKLTDGVRWGLGIVCERTCRPDTCPRRPKCTGSSFYRECRFFDAKPHWEVHTRSREYMETLPENQRTDSYAAYRTDHVHFSMSIISPAPPLQGDNRGHPDLQRSRSMGRAGQDSNNFYFTPLAWEHFWAWMRLFNGALGLPIRQGSLFPEAQAQSPKFGRHLATLKYRFDLSPLFITHLYPQNIRKDWAKGKTTLYGIKSRIATFHLDMHQRQQEMLKERPRLGERKKVFHKPFYEAEVDLDRIDLRTLCGQFTEPDKRLYASEGDEYDSEAEGPDGMFADYSFPDEDLEWWDLRDFVEVDWSPPEETEPRIKLSQALACPHFNYYRRLESKRERRHRTGSKFKDPTRSSTGTSAGDATHNEDQEQEEEDISRLEYTKFGRESSHCCLVGRALHPDEVQRDLCHQRLQHLQKELDIAQKLAALETDERKTLAEDPDLKVKDLRKKVDLISNYVNAFSPQGRPRDRSPLTPFGYMQESTADSSGALPHLYSDWESFNNRFLVHNPTIYFSNETRDVLLKYYLSSRARRAIVHHLTARAVRYIRGLSRNADDHHEPDEGDDEGSESDEKEHEDGDEQDRNQQHGPSTHAHRAAHQRSNRARAETVKPRPGSKRQSTASRLKNGTKATQRGRGLLRDLLSETTQHVIVDSPTNEDGPSAPSLLDDDVNPGEGISDFFEVRRSNVCVLIKPQIVLKSEVDDKSSLILTAVRLRLQNFSVIDPTCEEDSVNERALYRNFASLDGLQAFHPSKMCASPTSENFASQSATVPLETLLDLKYETSDFARVAPSTDASVQYDKFNKLRLNDSAHPVASDPDSPGSATDHLIHHMDLMRVKCPRFAVLANSAQFGALYNVVTDLLLHRDPAYREHSKRLEAMLFSHDFSNVSGLAELVSALQVRVRHAMELHAQYLMHFEHLNEQGRLDFLTLKTETQDLIDELTLIMEAIAASEDQGGGSDQDKKSALRLEAMAQDITWSMMGEQEGQLLAKLSVKGASFTWLNKTDNSAANTLSIADMAAVNVHPDAFFPEIIAKYNKAQDHPMAQQGRFLDAMWSVLAPVGGIQIMEQFEFNLHPLRIQLELKVGRKIMDYVFGSKRERERKDREQRAMEEERRESAGISKRRGRLARFTRNLLHSQDEIDKDDNRSEAPRRVGTPGASSARGSTDRGTRPSQSQSSRDLISRPSTPAASSRHQSGRDSDSDDEENGLHQHGIVMRNAAEMRGRAATNRTFVYVKIPETVFNLSFKGDKEKSITDLFDLVFHTPSVEYRNRTWGFVDLANHFKRDIIRAAWGQKTSILRGVLNARPRKPSIRAHLPARLIGASSSLHLSVEPPAPDVETRAHSKGRDDGNDDDASSIVLTQGTQDDNHDAHHSPARTVANADSPGRLARLIPKRLQQRRSPSSKRVSNREQLSEDNGGAPMQRSVSQGSQSARSHMEEYEEELLDTFDREPVRRRTKSALAPLDTTASALEPQTNGRTRDSMDSFDSLPAFTQPSGPYRGRYDSSASSLASASSSIFSGMQGQSQRLTTDEVANSQLRRSNTNKSSKSSRAASSPSQGAHRRNRSADLPALMVRDLSEADKARALLGEHTRG</sequence>
<dbReference type="PANTHER" id="PTHR15678">
    <property type="entry name" value="ANTIGEN MLAA-22-RELATED"/>
    <property type="match status" value="1"/>
</dbReference>
<evidence type="ECO:0000313" key="7">
    <source>
        <dbReference type="Proteomes" id="UP000245783"/>
    </source>
</evidence>
<dbReference type="InterPro" id="IPR019441">
    <property type="entry name" value="FMP27/BLTP2/Hobbit_GFWDK_RBG"/>
</dbReference>
<feature type="region of interest" description="Disordered" evidence="1">
    <location>
        <begin position="187"/>
        <end position="224"/>
    </location>
</feature>
<feature type="region of interest" description="Disordered" evidence="1">
    <location>
        <begin position="1347"/>
        <end position="1376"/>
    </location>
</feature>
<dbReference type="InterPro" id="IPR045167">
    <property type="entry name" value="Hobbit"/>
</dbReference>
<evidence type="ECO:0000256" key="1">
    <source>
        <dbReference type="SAM" id="MobiDB-lite"/>
    </source>
</evidence>
<feature type="compositionally biased region" description="Polar residues" evidence="1">
    <location>
        <begin position="3605"/>
        <end position="3616"/>
    </location>
</feature>
<feature type="region of interest" description="Disordered" evidence="1">
    <location>
        <begin position="989"/>
        <end position="1031"/>
    </location>
</feature>
<feature type="compositionally biased region" description="Basic and acidic residues" evidence="1">
    <location>
        <begin position="190"/>
        <end position="224"/>
    </location>
</feature>
<feature type="region of interest" description="Disordered" evidence="1">
    <location>
        <begin position="2605"/>
        <end position="2627"/>
    </location>
</feature>
<feature type="compositionally biased region" description="Basic and acidic residues" evidence="1">
    <location>
        <begin position="3477"/>
        <end position="3488"/>
    </location>
</feature>
<feature type="compositionally biased region" description="Polar residues" evidence="1">
    <location>
        <begin position="3310"/>
        <end position="3333"/>
    </location>
</feature>
<feature type="compositionally biased region" description="Basic residues" evidence="1">
    <location>
        <begin position="1065"/>
        <end position="1077"/>
    </location>
</feature>
<dbReference type="OrthoDB" id="1562405at2759"/>
<feature type="region of interest" description="Disordered" evidence="1">
    <location>
        <begin position="2479"/>
        <end position="2518"/>
    </location>
</feature>
<feature type="compositionally biased region" description="Low complexity" evidence="1">
    <location>
        <begin position="453"/>
        <end position="473"/>
    </location>
</feature>
<keyword evidence="2" id="KW-0812">Transmembrane</keyword>
<evidence type="ECO:0000313" key="6">
    <source>
        <dbReference type="EMBL" id="PWN43102.1"/>
    </source>
</evidence>
<keyword evidence="2" id="KW-0472">Membrane</keyword>
<dbReference type="FunCoup" id="A0A316W042">
    <property type="interactions" value="169"/>
</dbReference>
<feature type="region of interest" description="Disordered" evidence="1">
    <location>
        <begin position="125"/>
        <end position="175"/>
    </location>
</feature>
<reference evidence="6 7" key="1">
    <citation type="journal article" date="2018" name="Mol. Biol. Evol.">
        <title>Broad Genomic Sampling Reveals a Smut Pathogenic Ancestry of the Fungal Clade Ustilaginomycotina.</title>
        <authorList>
            <person name="Kijpornyongpan T."/>
            <person name="Mondo S.J."/>
            <person name="Barry K."/>
            <person name="Sandor L."/>
            <person name="Lee J."/>
            <person name="Lipzen A."/>
            <person name="Pangilinan J."/>
            <person name="LaButti K."/>
            <person name="Hainaut M."/>
            <person name="Henrissat B."/>
            <person name="Grigoriev I.V."/>
            <person name="Spatafora J.W."/>
            <person name="Aime M.C."/>
        </authorList>
    </citation>
    <scope>NUCLEOTIDE SEQUENCE [LARGE SCALE GENOMIC DNA]</scope>
    <source>
        <strain evidence="6 7">MCA 4658</strain>
    </source>
</reference>
<feature type="compositionally biased region" description="Basic and acidic residues" evidence="1">
    <location>
        <begin position="3237"/>
        <end position="3256"/>
    </location>
</feature>
<organism evidence="6 7">
    <name type="scientific">Ceraceosorus guamensis</name>
    <dbReference type="NCBI Taxonomy" id="1522189"/>
    <lineage>
        <taxon>Eukaryota</taxon>
        <taxon>Fungi</taxon>
        <taxon>Dikarya</taxon>
        <taxon>Basidiomycota</taxon>
        <taxon>Ustilaginomycotina</taxon>
        <taxon>Exobasidiomycetes</taxon>
        <taxon>Ceraceosorales</taxon>
        <taxon>Ceraceosoraceae</taxon>
        <taxon>Ceraceosorus</taxon>
    </lineage>
</organism>
<feature type="compositionally biased region" description="Basic residues" evidence="1">
    <location>
        <begin position="2733"/>
        <end position="2744"/>
    </location>
</feature>
<feature type="compositionally biased region" description="Basic and acidic residues" evidence="1">
    <location>
        <begin position="3276"/>
        <end position="3291"/>
    </location>
</feature>
<keyword evidence="2" id="KW-1133">Transmembrane helix</keyword>
<feature type="compositionally biased region" description="Polar residues" evidence="1">
    <location>
        <begin position="2757"/>
        <end position="2772"/>
    </location>
</feature>
<feature type="compositionally biased region" description="Basic and acidic residues" evidence="1">
    <location>
        <begin position="346"/>
        <end position="358"/>
    </location>
</feature>
<dbReference type="STRING" id="1522189.A0A316W042"/>
<feature type="transmembrane region" description="Helical" evidence="2">
    <location>
        <begin position="37"/>
        <end position="56"/>
    </location>
</feature>
<proteinExistence type="predicted"/>
<evidence type="ECO:0000256" key="2">
    <source>
        <dbReference type="SAM" id="Phobius"/>
    </source>
</evidence>
<feature type="region of interest" description="Disordered" evidence="1">
    <location>
        <begin position="1205"/>
        <end position="1225"/>
    </location>
</feature>
<feature type="compositionally biased region" description="Low complexity" evidence="1">
    <location>
        <begin position="3644"/>
        <end position="3655"/>
    </location>
</feature>
<feature type="compositionally biased region" description="Basic and acidic residues" evidence="1">
    <location>
        <begin position="2711"/>
        <end position="2726"/>
    </location>
</feature>
<feature type="region of interest" description="Disordered" evidence="1">
    <location>
        <begin position="2792"/>
        <end position="2811"/>
    </location>
</feature>
<feature type="compositionally biased region" description="Basic and acidic residues" evidence="1">
    <location>
        <begin position="1482"/>
        <end position="1493"/>
    </location>
</feature>
<dbReference type="SMART" id="SM01216">
    <property type="entry name" value="Fmp27_WPPW"/>
    <property type="match status" value="1"/>
</dbReference>
<evidence type="ECO:0000259" key="4">
    <source>
        <dbReference type="SMART" id="SM01215"/>
    </source>
</evidence>
<feature type="domain" description="FMP27 SW motif-containing RBG unit" evidence="4">
    <location>
        <begin position="1777"/>
        <end position="1880"/>
    </location>
</feature>
<feature type="region of interest" description="Disordered" evidence="1">
    <location>
        <begin position="1056"/>
        <end position="1079"/>
    </location>
</feature>
<feature type="compositionally biased region" description="Polar residues" evidence="1">
    <location>
        <begin position="1366"/>
        <end position="1376"/>
    </location>
</feature>
<dbReference type="Pfam" id="PF10344">
    <property type="entry name" value="Hobbit"/>
    <property type="match status" value="1"/>
</dbReference>
<feature type="region of interest" description="Disordered" evidence="1">
    <location>
        <begin position="2693"/>
        <end position="2776"/>
    </location>
</feature>
<evidence type="ECO:0000259" key="3">
    <source>
        <dbReference type="SMART" id="SM01214"/>
    </source>
</evidence>
<dbReference type="RefSeq" id="XP_025370262.1">
    <property type="nucleotide sequence ID" value="XM_025516981.1"/>
</dbReference>
<dbReference type="EMBL" id="KZ819373">
    <property type="protein sequence ID" value="PWN43102.1"/>
    <property type="molecule type" value="Genomic_DNA"/>
</dbReference>
<evidence type="ECO:0008006" key="8">
    <source>
        <dbReference type="Google" id="ProtNLM"/>
    </source>
</evidence>
<feature type="region of interest" description="Disordered" evidence="1">
    <location>
        <begin position="341"/>
        <end position="362"/>
    </location>
</feature>
<feature type="region of interest" description="Disordered" evidence="1">
    <location>
        <begin position="414"/>
        <end position="493"/>
    </location>
</feature>